<accession>A0A1M6MGC4</accession>
<comment type="similarity">
    <text evidence="2">Belongs to the HAD-like hydrolase superfamily. CbbY/CbbZ/Gph/YieH family.</text>
</comment>
<dbReference type="GO" id="GO:0016747">
    <property type="term" value="F:acyltransferase activity, transferring groups other than amino-acyl groups"/>
    <property type="evidence" value="ECO:0007669"/>
    <property type="project" value="InterPro"/>
</dbReference>
<dbReference type="EMBL" id="FRAC01000007">
    <property type="protein sequence ID" value="SHJ82504.1"/>
    <property type="molecule type" value="Genomic_DNA"/>
</dbReference>
<keyword evidence="3" id="KW-0479">Metal-binding</keyword>
<organism evidence="7 8">
    <name type="scientific">Anaerocolumna jejuensis DSM 15929</name>
    <dbReference type="NCBI Taxonomy" id="1121322"/>
    <lineage>
        <taxon>Bacteria</taxon>
        <taxon>Bacillati</taxon>
        <taxon>Bacillota</taxon>
        <taxon>Clostridia</taxon>
        <taxon>Lachnospirales</taxon>
        <taxon>Lachnospiraceae</taxon>
        <taxon>Anaerocolumna</taxon>
    </lineage>
</organism>
<dbReference type="SFLD" id="SFLDG01135">
    <property type="entry name" value="C1.5.6:_HAD__Beta-PGM__Phospha"/>
    <property type="match status" value="1"/>
</dbReference>
<dbReference type="SFLD" id="SFLDG01129">
    <property type="entry name" value="C1.5:_HAD__Beta-PGM__Phosphata"/>
    <property type="match status" value="1"/>
</dbReference>
<dbReference type="PRINTS" id="PR00413">
    <property type="entry name" value="HADHALOGNASE"/>
</dbReference>
<dbReference type="SUPFAM" id="SSF56784">
    <property type="entry name" value="HAD-like"/>
    <property type="match status" value="1"/>
</dbReference>
<evidence type="ECO:0000256" key="5">
    <source>
        <dbReference type="ARBA" id="ARBA00023277"/>
    </source>
</evidence>
<dbReference type="GO" id="GO:0046872">
    <property type="term" value="F:metal ion binding"/>
    <property type="evidence" value="ECO:0007669"/>
    <property type="project" value="UniProtKB-KW"/>
</dbReference>
<evidence type="ECO:0000256" key="2">
    <source>
        <dbReference type="ARBA" id="ARBA00006171"/>
    </source>
</evidence>
<evidence type="ECO:0000256" key="1">
    <source>
        <dbReference type="ARBA" id="ARBA00001946"/>
    </source>
</evidence>
<dbReference type="AlphaFoldDB" id="A0A1M6MGC4"/>
<dbReference type="SUPFAM" id="SSF55729">
    <property type="entry name" value="Acyl-CoA N-acyltransferases (Nat)"/>
    <property type="match status" value="1"/>
</dbReference>
<dbReference type="PROSITE" id="PS51186">
    <property type="entry name" value="GNAT"/>
    <property type="match status" value="1"/>
</dbReference>
<dbReference type="InterPro" id="IPR023198">
    <property type="entry name" value="PGP-like_dom2"/>
</dbReference>
<dbReference type="InterPro" id="IPR006439">
    <property type="entry name" value="HAD-SF_hydro_IA"/>
</dbReference>
<dbReference type="OrthoDB" id="9798081at2"/>
<comment type="cofactor">
    <cofactor evidence="1">
        <name>Mg(2+)</name>
        <dbReference type="ChEBI" id="CHEBI:18420"/>
    </cofactor>
</comment>
<dbReference type="RefSeq" id="WP_073273498.1">
    <property type="nucleotide sequence ID" value="NZ_FRAC01000007.1"/>
</dbReference>
<gene>
    <name evidence="7" type="ORF">SAMN02745136_00997</name>
</gene>
<keyword evidence="4" id="KW-0460">Magnesium</keyword>
<sequence>MLKGIIFDMDGVIIDSEPSHAKAAVNTLEALGVFITLDYPYRFIGSTTKHMLKTMIEDFNLSASEESLNELYNKSLAALIQEEGYTPVPYVVNLIQHLYHKGYSLAIASSSTPEEIAAVTEALQISSYFTRLVSGATVQHPKPAPDVFLKAVSELNLNTGECIILEDSSNGVKAACAAGIPAVGLINPNSGNQDLSQAAILIEGFEEIDAAFFEKVYNRYHNFPVIITETDRLIIKEIAVEDIPALMDLYKNPEINFYLPEIQKASLDLTETAIEKHRAYIKNMYHFYDFGLWGIYLKETGELIGQCGIEPHQQDKEDILELGYLIAPNYQHFGYATEAVTAALQYSFNCLAVNKITALIAPENKTSLHIAEKTGFKLEGSTSKAGVAYEKYSILRHS</sequence>
<proteinExistence type="inferred from homology"/>
<dbReference type="Gene3D" id="3.40.630.30">
    <property type="match status" value="1"/>
</dbReference>
<dbReference type="InterPro" id="IPR016181">
    <property type="entry name" value="Acyl_CoA_acyltransferase"/>
</dbReference>
<dbReference type="Proteomes" id="UP000184386">
    <property type="component" value="Unassembled WGS sequence"/>
</dbReference>
<evidence type="ECO:0000313" key="8">
    <source>
        <dbReference type="Proteomes" id="UP000184386"/>
    </source>
</evidence>
<keyword evidence="5" id="KW-0119">Carbohydrate metabolism</keyword>
<dbReference type="PANTHER" id="PTHR46193">
    <property type="entry name" value="6-PHOSPHOGLUCONATE PHOSPHATASE"/>
    <property type="match status" value="1"/>
</dbReference>
<dbReference type="Gene3D" id="1.10.150.240">
    <property type="entry name" value="Putative phosphatase, domain 2"/>
    <property type="match status" value="1"/>
</dbReference>
<dbReference type="SFLD" id="SFLDS00003">
    <property type="entry name" value="Haloacid_Dehalogenase"/>
    <property type="match status" value="1"/>
</dbReference>
<evidence type="ECO:0000256" key="4">
    <source>
        <dbReference type="ARBA" id="ARBA00022842"/>
    </source>
</evidence>
<dbReference type="InterPro" id="IPR036412">
    <property type="entry name" value="HAD-like_sf"/>
</dbReference>
<dbReference type="CDD" id="cd04301">
    <property type="entry name" value="NAT_SF"/>
    <property type="match status" value="1"/>
</dbReference>
<evidence type="ECO:0000259" key="6">
    <source>
        <dbReference type="PROSITE" id="PS51186"/>
    </source>
</evidence>
<evidence type="ECO:0000256" key="3">
    <source>
        <dbReference type="ARBA" id="ARBA00022723"/>
    </source>
</evidence>
<reference evidence="7 8" key="1">
    <citation type="submission" date="2016-11" db="EMBL/GenBank/DDBJ databases">
        <authorList>
            <person name="Jaros S."/>
            <person name="Januszkiewicz K."/>
            <person name="Wedrychowicz H."/>
        </authorList>
    </citation>
    <scope>NUCLEOTIDE SEQUENCE [LARGE SCALE GENOMIC DNA]</scope>
    <source>
        <strain evidence="7 8">DSM 15929</strain>
    </source>
</reference>
<keyword evidence="8" id="KW-1185">Reference proteome</keyword>
<name>A0A1M6MGC4_9FIRM</name>
<dbReference type="InterPro" id="IPR023214">
    <property type="entry name" value="HAD_sf"/>
</dbReference>
<dbReference type="PANTHER" id="PTHR46193:SF18">
    <property type="entry name" value="HEXITOL PHOSPHATASE B"/>
    <property type="match status" value="1"/>
</dbReference>
<evidence type="ECO:0000313" key="7">
    <source>
        <dbReference type="EMBL" id="SHJ82504.1"/>
    </source>
</evidence>
<dbReference type="InterPro" id="IPR000182">
    <property type="entry name" value="GNAT_dom"/>
</dbReference>
<dbReference type="STRING" id="1121322.SAMN02745136_00997"/>
<dbReference type="NCBIfam" id="TIGR01509">
    <property type="entry name" value="HAD-SF-IA-v3"/>
    <property type="match status" value="1"/>
</dbReference>
<dbReference type="Pfam" id="PF13302">
    <property type="entry name" value="Acetyltransf_3"/>
    <property type="match status" value="1"/>
</dbReference>
<dbReference type="Gene3D" id="3.40.50.1000">
    <property type="entry name" value="HAD superfamily/HAD-like"/>
    <property type="match status" value="1"/>
</dbReference>
<feature type="domain" description="N-acetyltransferase" evidence="6">
    <location>
        <begin position="233"/>
        <end position="396"/>
    </location>
</feature>
<protein>
    <submittedName>
        <fullName evidence="7">Haloacid dehalogenase superfamily, subfamily IA, variant 3 with third motif having DD or ED</fullName>
    </submittedName>
</protein>
<dbReference type="InterPro" id="IPR051600">
    <property type="entry name" value="Beta-PGM-like"/>
</dbReference>
<dbReference type="Pfam" id="PF13419">
    <property type="entry name" value="HAD_2"/>
    <property type="match status" value="1"/>
</dbReference>
<dbReference type="InterPro" id="IPR041492">
    <property type="entry name" value="HAD_2"/>
</dbReference>